<evidence type="ECO:0000256" key="8">
    <source>
        <dbReference type="SAM" id="Phobius"/>
    </source>
</evidence>
<evidence type="ECO:0000256" key="4">
    <source>
        <dbReference type="ARBA" id="ARBA00022692"/>
    </source>
</evidence>
<comment type="similarity">
    <text evidence="2">Belongs to the major facilitator superfamily. Monocarboxylate porter (TC 2.A.1.13) family.</text>
</comment>
<feature type="transmembrane region" description="Helical" evidence="8">
    <location>
        <begin position="198"/>
        <end position="218"/>
    </location>
</feature>
<proteinExistence type="inferred from homology"/>
<sequence>MSRSDQHTVSPKDTNLGSDQAQSPRSPNSLEPPTWEESRLKEEQNIDINTDPDTSKEKAHALEGDVAQSIIINDSNAKLGDNESRPPINPTDPSQFPDGGLQAWLCVVGAVCGLIASFGWINAIGIFQEHYQRNQLRDYTPQEIAWIPSLEGSMMWANGLWVGRVYDNYGPRYILCIGTFLHVFGLMMASISHKYYQILLAQGVCSPLGAAMIFYPCSSATATWFFRRRAAALGMVAAGASIGGVIFPIMVERLVPRVGFGWTMRTCAFLILAIMLVCIATVRSRIPPSPRPLRASDFTSPWKEIPFTLLTVGTFATMLGLFLPFTFLVVEARSRGVPRDLSIYLISILNGASTFGRTVPNYIADKVGRFNVLVVFATLNAIMVLAVWLPTDGVAAVVCFAVFFGFTSGAVFGLVPPLIAQISPISQIGLRTGLLFGIGSVAILVGSPIGGQLIVANDGRYTTMQGFSGAMCSVGCGIYFALWLKMGGFKKRKV</sequence>
<evidence type="ECO:0000259" key="9">
    <source>
        <dbReference type="PROSITE" id="PS50850"/>
    </source>
</evidence>
<feature type="transmembrane region" description="Helical" evidence="8">
    <location>
        <begin position="307"/>
        <end position="329"/>
    </location>
</feature>
<dbReference type="Gene3D" id="1.20.1250.20">
    <property type="entry name" value="MFS general substrate transporter like domains"/>
    <property type="match status" value="2"/>
</dbReference>
<dbReference type="GO" id="GO:0022857">
    <property type="term" value="F:transmembrane transporter activity"/>
    <property type="evidence" value="ECO:0007669"/>
    <property type="project" value="InterPro"/>
</dbReference>
<keyword evidence="4 8" id="KW-0812">Transmembrane</keyword>
<evidence type="ECO:0000256" key="5">
    <source>
        <dbReference type="ARBA" id="ARBA00022989"/>
    </source>
</evidence>
<dbReference type="InterPro" id="IPR011701">
    <property type="entry name" value="MFS"/>
</dbReference>
<feature type="transmembrane region" description="Helical" evidence="8">
    <location>
        <begin position="370"/>
        <end position="389"/>
    </location>
</feature>
<keyword evidence="6 8" id="KW-0472">Membrane</keyword>
<evidence type="ECO:0000313" key="11">
    <source>
        <dbReference type="Proteomes" id="UP000288859"/>
    </source>
</evidence>
<dbReference type="InterPro" id="IPR036259">
    <property type="entry name" value="MFS_trans_sf"/>
</dbReference>
<feature type="transmembrane region" description="Helical" evidence="8">
    <location>
        <begin position="395"/>
        <end position="420"/>
    </location>
</feature>
<feature type="domain" description="Major facilitator superfamily (MFS) profile" evidence="9">
    <location>
        <begin position="101"/>
        <end position="494"/>
    </location>
</feature>
<dbReference type="Pfam" id="PF07690">
    <property type="entry name" value="MFS_1"/>
    <property type="match status" value="1"/>
</dbReference>
<keyword evidence="3" id="KW-0813">Transport</keyword>
<evidence type="ECO:0000256" key="7">
    <source>
        <dbReference type="SAM" id="MobiDB-lite"/>
    </source>
</evidence>
<evidence type="ECO:0000313" key="10">
    <source>
        <dbReference type="EMBL" id="RVX67783.1"/>
    </source>
</evidence>
<dbReference type="AlphaFoldDB" id="A0A438MVJ1"/>
<feature type="region of interest" description="Disordered" evidence="7">
    <location>
        <begin position="1"/>
        <end position="58"/>
    </location>
</feature>
<organism evidence="10 11">
    <name type="scientific">Exophiala mesophila</name>
    <name type="common">Black yeast-like fungus</name>
    <dbReference type="NCBI Taxonomy" id="212818"/>
    <lineage>
        <taxon>Eukaryota</taxon>
        <taxon>Fungi</taxon>
        <taxon>Dikarya</taxon>
        <taxon>Ascomycota</taxon>
        <taxon>Pezizomycotina</taxon>
        <taxon>Eurotiomycetes</taxon>
        <taxon>Chaetothyriomycetidae</taxon>
        <taxon>Chaetothyriales</taxon>
        <taxon>Herpotrichiellaceae</taxon>
        <taxon>Exophiala</taxon>
    </lineage>
</organism>
<dbReference type="OrthoDB" id="5667at2759"/>
<feature type="transmembrane region" description="Helical" evidence="8">
    <location>
        <begin position="173"/>
        <end position="192"/>
    </location>
</feature>
<evidence type="ECO:0000256" key="6">
    <source>
        <dbReference type="ARBA" id="ARBA00023136"/>
    </source>
</evidence>
<comment type="caution">
    <text evidence="10">The sequence shown here is derived from an EMBL/GenBank/DDBJ whole genome shotgun (WGS) entry which is preliminary data.</text>
</comment>
<keyword evidence="5 8" id="KW-1133">Transmembrane helix</keyword>
<dbReference type="InterPro" id="IPR050327">
    <property type="entry name" value="Proton-linked_MCT"/>
</dbReference>
<dbReference type="PANTHER" id="PTHR11360">
    <property type="entry name" value="MONOCARBOXYLATE TRANSPORTER"/>
    <property type="match status" value="1"/>
</dbReference>
<feature type="compositionally biased region" description="Polar residues" evidence="7">
    <location>
        <begin position="7"/>
        <end position="31"/>
    </location>
</feature>
<dbReference type="GO" id="GO:0016020">
    <property type="term" value="C:membrane"/>
    <property type="evidence" value="ECO:0007669"/>
    <property type="project" value="UniProtKB-SubCell"/>
</dbReference>
<dbReference type="PANTHER" id="PTHR11360:SF224">
    <property type="entry name" value="MAJOR FACILITATOR SUPERFAMILY (MFS) PROFILE DOMAIN-CONTAINING PROTEIN-RELATED"/>
    <property type="match status" value="1"/>
</dbReference>
<evidence type="ECO:0000256" key="1">
    <source>
        <dbReference type="ARBA" id="ARBA00004141"/>
    </source>
</evidence>
<feature type="transmembrane region" description="Helical" evidence="8">
    <location>
        <begin position="101"/>
        <end position="127"/>
    </location>
</feature>
<comment type="subcellular location">
    <subcellularLocation>
        <location evidence="1">Membrane</location>
        <topology evidence="1">Multi-pass membrane protein</topology>
    </subcellularLocation>
</comment>
<reference evidence="10 11" key="1">
    <citation type="submission" date="2017-03" db="EMBL/GenBank/DDBJ databases">
        <title>Genomes of endolithic fungi from Antarctica.</title>
        <authorList>
            <person name="Coleine C."/>
            <person name="Masonjones S."/>
            <person name="Stajich J.E."/>
        </authorList>
    </citation>
    <scope>NUCLEOTIDE SEQUENCE [LARGE SCALE GENOMIC DNA]</scope>
    <source>
        <strain evidence="10 11">CCFEE 6314</strain>
    </source>
</reference>
<dbReference type="PROSITE" id="PS50850">
    <property type="entry name" value="MFS"/>
    <property type="match status" value="1"/>
</dbReference>
<dbReference type="InterPro" id="IPR020846">
    <property type="entry name" value="MFS_dom"/>
</dbReference>
<dbReference type="CDD" id="cd17352">
    <property type="entry name" value="MFS_MCT_SLC16"/>
    <property type="match status" value="1"/>
</dbReference>
<dbReference type="EMBL" id="NAJM01000044">
    <property type="protein sequence ID" value="RVX67783.1"/>
    <property type="molecule type" value="Genomic_DNA"/>
</dbReference>
<protein>
    <recommendedName>
        <fullName evidence="9">Major facilitator superfamily (MFS) profile domain-containing protein</fullName>
    </recommendedName>
</protein>
<evidence type="ECO:0000256" key="2">
    <source>
        <dbReference type="ARBA" id="ARBA00006727"/>
    </source>
</evidence>
<accession>A0A438MVJ1</accession>
<feature type="transmembrane region" description="Helical" evidence="8">
    <location>
        <begin position="230"/>
        <end position="250"/>
    </location>
</feature>
<evidence type="ECO:0000256" key="3">
    <source>
        <dbReference type="ARBA" id="ARBA00022448"/>
    </source>
</evidence>
<feature type="transmembrane region" description="Helical" evidence="8">
    <location>
        <begin position="467"/>
        <end position="484"/>
    </location>
</feature>
<feature type="transmembrane region" description="Helical" evidence="8">
    <location>
        <begin position="262"/>
        <end position="286"/>
    </location>
</feature>
<dbReference type="VEuPathDB" id="FungiDB:PV10_00916"/>
<dbReference type="SUPFAM" id="SSF103473">
    <property type="entry name" value="MFS general substrate transporter"/>
    <property type="match status" value="1"/>
</dbReference>
<feature type="transmembrane region" description="Helical" evidence="8">
    <location>
        <begin position="432"/>
        <end position="455"/>
    </location>
</feature>
<dbReference type="Proteomes" id="UP000288859">
    <property type="component" value="Unassembled WGS sequence"/>
</dbReference>
<name>A0A438MVJ1_EXOME</name>
<gene>
    <name evidence="10" type="ORF">B0A52_07711</name>
</gene>